<dbReference type="AlphaFoldDB" id="A0A166LAN6"/>
<keyword evidence="7 9" id="KW-0472">Membrane</keyword>
<reference evidence="11 12" key="1">
    <citation type="journal article" date="2016" name="Mol. Biol. Evol.">
        <title>Comparative Genomics of Early-Diverging Mushroom-Forming Fungi Provides Insights into the Origins of Lignocellulose Decay Capabilities.</title>
        <authorList>
            <person name="Nagy L.G."/>
            <person name="Riley R."/>
            <person name="Tritt A."/>
            <person name="Adam C."/>
            <person name="Daum C."/>
            <person name="Floudas D."/>
            <person name="Sun H."/>
            <person name="Yadav J.S."/>
            <person name="Pangilinan J."/>
            <person name="Larsson K.H."/>
            <person name="Matsuura K."/>
            <person name="Barry K."/>
            <person name="Labutti K."/>
            <person name="Kuo R."/>
            <person name="Ohm R.A."/>
            <person name="Bhattacharya S.S."/>
            <person name="Shirouzu T."/>
            <person name="Yoshinaga Y."/>
            <person name="Martin F.M."/>
            <person name="Grigoriev I.V."/>
            <person name="Hibbett D.S."/>
        </authorList>
    </citation>
    <scope>NUCLEOTIDE SEQUENCE [LARGE SCALE GENOMIC DNA]</scope>
    <source>
        <strain evidence="11 12">CBS 109695</strain>
    </source>
</reference>
<dbReference type="OrthoDB" id="1077582at2759"/>
<evidence type="ECO:0000256" key="6">
    <source>
        <dbReference type="ARBA" id="ARBA00022989"/>
    </source>
</evidence>
<evidence type="ECO:0000256" key="8">
    <source>
        <dbReference type="SAM" id="MobiDB-lite"/>
    </source>
</evidence>
<dbReference type="PANTHER" id="PTHR31595:SF57">
    <property type="entry name" value="OS04G0481900 PROTEIN"/>
    <property type="match status" value="1"/>
</dbReference>
<feature type="compositionally biased region" description="Polar residues" evidence="8">
    <location>
        <begin position="120"/>
        <end position="136"/>
    </location>
</feature>
<evidence type="ECO:0000256" key="7">
    <source>
        <dbReference type="ARBA" id="ARBA00023136"/>
    </source>
</evidence>
<evidence type="ECO:0000256" key="5">
    <source>
        <dbReference type="ARBA" id="ARBA00022692"/>
    </source>
</evidence>
<dbReference type="InterPro" id="IPR044851">
    <property type="entry name" value="Wax_synthase"/>
</dbReference>
<dbReference type="GO" id="GO:0016020">
    <property type="term" value="C:membrane"/>
    <property type="evidence" value="ECO:0007669"/>
    <property type="project" value="UniProtKB-SubCell"/>
</dbReference>
<evidence type="ECO:0000313" key="12">
    <source>
        <dbReference type="Proteomes" id="UP000076532"/>
    </source>
</evidence>
<keyword evidence="6 9" id="KW-1133">Transmembrane helix</keyword>
<evidence type="ECO:0000256" key="4">
    <source>
        <dbReference type="ARBA" id="ARBA00022679"/>
    </source>
</evidence>
<feature type="transmembrane region" description="Helical" evidence="9">
    <location>
        <begin position="316"/>
        <end position="340"/>
    </location>
</feature>
<feature type="transmembrane region" description="Helical" evidence="9">
    <location>
        <begin position="83"/>
        <end position="105"/>
    </location>
</feature>
<dbReference type="GO" id="GO:0006629">
    <property type="term" value="P:lipid metabolic process"/>
    <property type="evidence" value="ECO:0007669"/>
    <property type="project" value="InterPro"/>
</dbReference>
<evidence type="ECO:0000256" key="9">
    <source>
        <dbReference type="SAM" id="Phobius"/>
    </source>
</evidence>
<keyword evidence="5 9" id="KW-0812">Transmembrane</keyword>
<protein>
    <recommendedName>
        <fullName evidence="10">Wax synthase domain-containing protein</fullName>
    </recommendedName>
</protein>
<evidence type="ECO:0000259" key="10">
    <source>
        <dbReference type="Pfam" id="PF13813"/>
    </source>
</evidence>
<evidence type="ECO:0000256" key="3">
    <source>
        <dbReference type="ARBA" id="ARBA00007282"/>
    </source>
</evidence>
<proteinExistence type="inferred from homology"/>
<keyword evidence="12" id="KW-1185">Reference proteome</keyword>
<feature type="domain" description="Wax synthase" evidence="10">
    <location>
        <begin position="287"/>
        <end position="366"/>
    </location>
</feature>
<comment type="pathway">
    <text evidence="2">Secondary metabolite biosynthesis.</text>
</comment>
<feature type="transmembrane region" description="Helical" evidence="9">
    <location>
        <begin position="360"/>
        <end position="378"/>
    </location>
</feature>
<evidence type="ECO:0000256" key="1">
    <source>
        <dbReference type="ARBA" id="ARBA00004141"/>
    </source>
</evidence>
<feature type="region of interest" description="Disordered" evidence="8">
    <location>
        <begin position="115"/>
        <end position="151"/>
    </location>
</feature>
<dbReference type="GO" id="GO:0008374">
    <property type="term" value="F:O-acyltransferase activity"/>
    <property type="evidence" value="ECO:0007669"/>
    <property type="project" value="InterPro"/>
</dbReference>
<organism evidence="11 12">
    <name type="scientific">Athelia psychrophila</name>
    <dbReference type="NCBI Taxonomy" id="1759441"/>
    <lineage>
        <taxon>Eukaryota</taxon>
        <taxon>Fungi</taxon>
        <taxon>Dikarya</taxon>
        <taxon>Basidiomycota</taxon>
        <taxon>Agaricomycotina</taxon>
        <taxon>Agaricomycetes</taxon>
        <taxon>Agaricomycetidae</taxon>
        <taxon>Atheliales</taxon>
        <taxon>Atheliaceae</taxon>
        <taxon>Athelia</taxon>
    </lineage>
</organism>
<name>A0A166LAN6_9AGAM</name>
<comment type="subcellular location">
    <subcellularLocation>
        <location evidence="1">Membrane</location>
        <topology evidence="1">Multi-pass membrane protein</topology>
    </subcellularLocation>
</comment>
<dbReference type="InterPro" id="IPR032805">
    <property type="entry name" value="Wax_synthase_dom"/>
</dbReference>
<feature type="transmembrane region" description="Helical" evidence="9">
    <location>
        <begin position="51"/>
        <end position="71"/>
    </location>
</feature>
<gene>
    <name evidence="11" type="ORF">FIBSPDRAFT_930918</name>
</gene>
<dbReference type="EMBL" id="KV417537">
    <property type="protein sequence ID" value="KZP22752.1"/>
    <property type="molecule type" value="Genomic_DNA"/>
</dbReference>
<dbReference type="STRING" id="436010.A0A166LAN6"/>
<sequence length="442" mass="48025">MSAWLSALVPDPSDRVPVSVSNFLTIFTPAALAYYTAAVLVILPRTLFLRLTLLPGTLWLLFRAATLLDAAQPMGEVDPGYEFLGLGLVLTMFAAGMRVIEWAFVQGPYRRLTAGKAAPSTPNGHSNGYIPSSNGHANGHIHTAPPGSSSKTSEPISVLTAMYDALDLSFNFRGLGWNWADGWYFPPESRPTSSTPAFLWATLVSAVKHLAVLDTTLTSLRHLLPPNAGTSVGASIYDYTLSPVPRYAKSSVLGFTGGVTIYATIQLAYDVATIVGILILRQTPSQWPTFFDSPWLSRSLTECWAKRWHQVFRGSFIAIGAKPLSALVGRIGSVMGAFFWSAVLHDFSMWGMGRGTEFSSVGGFFLAMGLGCIFEALFKKVTGMRVGGLAGWAWTMCWLAGWSNLLIDAWARRGLIGSKFIPVGYMPSELIMTYIIGPHLHN</sequence>
<dbReference type="Proteomes" id="UP000076532">
    <property type="component" value="Unassembled WGS sequence"/>
</dbReference>
<dbReference type="Pfam" id="PF13813">
    <property type="entry name" value="MBOAT_2"/>
    <property type="match status" value="1"/>
</dbReference>
<evidence type="ECO:0000256" key="2">
    <source>
        <dbReference type="ARBA" id="ARBA00005179"/>
    </source>
</evidence>
<keyword evidence="4" id="KW-0808">Transferase</keyword>
<comment type="similarity">
    <text evidence="3">Belongs to the wax synthase family.</text>
</comment>
<dbReference type="PANTHER" id="PTHR31595">
    <property type="entry name" value="LONG-CHAIN-ALCOHOL O-FATTY-ACYLTRANSFERASE 3-RELATED"/>
    <property type="match status" value="1"/>
</dbReference>
<evidence type="ECO:0000313" key="11">
    <source>
        <dbReference type="EMBL" id="KZP22752.1"/>
    </source>
</evidence>
<accession>A0A166LAN6</accession>
<feature type="transmembrane region" description="Helical" evidence="9">
    <location>
        <begin position="20"/>
        <end position="44"/>
    </location>
</feature>